<feature type="transmembrane region" description="Helical" evidence="1">
    <location>
        <begin position="140"/>
        <end position="159"/>
    </location>
</feature>
<feature type="transmembrane region" description="Helical" evidence="1">
    <location>
        <begin position="369"/>
        <end position="390"/>
    </location>
</feature>
<dbReference type="RefSeq" id="WP_301814213.1">
    <property type="nucleotide sequence ID" value="NZ_JAUJZH010000026.1"/>
</dbReference>
<evidence type="ECO:0008006" key="4">
    <source>
        <dbReference type="Google" id="ProtNLM"/>
    </source>
</evidence>
<keyword evidence="1" id="KW-0472">Membrane</keyword>
<dbReference type="EMBL" id="JAUKVY010000026">
    <property type="protein sequence ID" value="MDO1536230.1"/>
    <property type="molecule type" value="Genomic_DNA"/>
</dbReference>
<dbReference type="Proteomes" id="UP001169027">
    <property type="component" value="Unassembled WGS sequence"/>
</dbReference>
<proteinExistence type="predicted"/>
<organism evidence="2 3">
    <name type="scientific">Variovorax ginsengisoli</name>
    <dbReference type="NCBI Taxonomy" id="363844"/>
    <lineage>
        <taxon>Bacteria</taxon>
        <taxon>Pseudomonadati</taxon>
        <taxon>Pseudomonadota</taxon>
        <taxon>Betaproteobacteria</taxon>
        <taxon>Burkholderiales</taxon>
        <taxon>Comamonadaceae</taxon>
        <taxon>Variovorax</taxon>
    </lineage>
</organism>
<reference evidence="2" key="1">
    <citation type="submission" date="2023-06" db="EMBL/GenBank/DDBJ databases">
        <authorList>
            <person name="Jiang Y."/>
            <person name="Liu Q."/>
        </authorList>
    </citation>
    <scope>NUCLEOTIDE SEQUENCE</scope>
    <source>
        <strain evidence="2">CGMCC 1.12090</strain>
    </source>
</reference>
<accession>A0ABT8SBD5</accession>
<protein>
    <recommendedName>
        <fullName evidence="4">DUF898 family protein</fullName>
    </recommendedName>
</protein>
<feature type="transmembrane region" description="Helical" evidence="1">
    <location>
        <begin position="243"/>
        <end position="266"/>
    </location>
</feature>
<keyword evidence="1" id="KW-0812">Transmembrane</keyword>
<comment type="caution">
    <text evidence="2">The sequence shown here is derived from an EMBL/GenBank/DDBJ whole genome shotgun (WGS) entry which is preliminary data.</text>
</comment>
<keyword evidence="1" id="KW-1133">Transmembrane helix</keyword>
<gene>
    <name evidence="2" type="ORF">Q2T77_28475</name>
</gene>
<feature type="transmembrane region" description="Helical" evidence="1">
    <location>
        <begin position="48"/>
        <end position="71"/>
    </location>
</feature>
<evidence type="ECO:0000256" key="1">
    <source>
        <dbReference type="SAM" id="Phobius"/>
    </source>
</evidence>
<name>A0ABT8SBD5_9BURK</name>
<feature type="transmembrane region" description="Helical" evidence="1">
    <location>
        <begin position="278"/>
        <end position="300"/>
    </location>
</feature>
<feature type="transmembrane region" description="Helical" evidence="1">
    <location>
        <begin position="184"/>
        <end position="205"/>
    </location>
</feature>
<sequence length="402" mass="45101">MPPATPSIDELRQLESDDFSLVLGGPLFQLWRRAHLSDAVGNMPHRRALAAVLLAWAPLLLISVVEGRAWGRIELPFLRDLELHARLLVALPLLILAELVVHRRMRLVARQFLEDGLVPDDSRGRFHLAVASALRLRNSVWAEALLVLLVYGIGVFVVWRTRLTLDVSSWYGVVADGQLRLTAAGWWLACVSLPLFQFLLLRWYFRLFIWARFLWQVSRIRLDLIPTHPDRCGGLGFLSLVRVAFAPFLFAQGVLLAGMIADRIFFGGASLLEFEIEIAGVVALMVCVILGPLCAFSAQLEATENRGRREYGTLAQRYAREFDHKWLRGGAKPDEALIGSPDIQALADMGNSFAIVEDMRWAPFTLKTVLHLAVTTLLPLLPLTLTMFSAQELLARLLKVLM</sequence>
<evidence type="ECO:0000313" key="2">
    <source>
        <dbReference type="EMBL" id="MDO1536230.1"/>
    </source>
</evidence>
<evidence type="ECO:0000313" key="3">
    <source>
        <dbReference type="Proteomes" id="UP001169027"/>
    </source>
</evidence>
<keyword evidence="3" id="KW-1185">Reference proteome</keyword>
<feature type="transmembrane region" description="Helical" evidence="1">
    <location>
        <begin position="83"/>
        <end position="101"/>
    </location>
</feature>